<accession>Q1LDE8</accession>
<evidence type="ECO:0000256" key="11">
    <source>
        <dbReference type="ARBA" id="ARBA00023012"/>
    </source>
</evidence>
<evidence type="ECO:0000256" key="2">
    <source>
        <dbReference type="ARBA" id="ARBA00004651"/>
    </source>
</evidence>
<dbReference type="HOGENOM" id="CLU_000445_104_12_4"/>
<evidence type="ECO:0000256" key="9">
    <source>
        <dbReference type="ARBA" id="ARBA00022840"/>
    </source>
</evidence>
<dbReference type="Gene3D" id="3.40.190.10">
    <property type="entry name" value="Periplasmic binding protein-like II"/>
    <property type="match status" value="2"/>
</dbReference>
<name>Q1LDE8_CUPMC</name>
<dbReference type="GO" id="GO:0005886">
    <property type="term" value="C:plasma membrane"/>
    <property type="evidence" value="ECO:0007669"/>
    <property type="project" value="UniProtKB-SubCell"/>
</dbReference>
<dbReference type="SUPFAM" id="SSF55874">
    <property type="entry name" value="ATPase domain of HSP90 chaperone/DNA topoisomerase II/histidine kinase"/>
    <property type="match status" value="1"/>
</dbReference>
<dbReference type="InterPro" id="IPR036890">
    <property type="entry name" value="HATPase_C_sf"/>
</dbReference>
<evidence type="ECO:0000256" key="14">
    <source>
        <dbReference type="ARBA" id="ARBA00058004"/>
    </source>
</evidence>
<keyword evidence="5 16" id="KW-0597">Phosphoprotein</keyword>
<dbReference type="AlphaFoldDB" id="Q1LDE8"/>
<keyword evidence="9" id="KW-0067">ATP-binding</keyword>
<dbReference type="Proteomes" id="UP000002429">
    <property type="component" value="Plasmid megaplasmid"/>
</dbReference>
<dbReference type="GO" id="GO:0005524">
    <property type="term" value="F:ATP binding"/>
    <property type="evidence" value="ECO:0007669"/>
    <property type="project" value="UniProtKB-KW"/>
</dbReference>
<dbReference type="InterPro" id="IPR001638">
    <property type="entry name" value="Solute-binding_3/MltF_N"/>
</dbReference>
<dbReference type="PRINTS" id="PR00344">
    <property type="entry name" value="BCTRLSENSOR"/>
</dbReference>
<evidence type="ECO:0000256" key="13">
    <source>
        <dbReference type="ARBA" id="ARBA00023136"/>
    </source>
</evidence>
<dbReference type="CDD" id="cd01007">
    <property type="entry name" value="PBP2_BvgS_HisK_like"/>
    <property type="match status" value="1"/>
</dbReference>
<dbReference type="Pfam" id="PF00512">
    <property type="entry name" value="HisKA"/>
    <property type="match status" value="1"/>
</dbReference>
<gene>
    <name evidence="20" type="ordered locus">Rmet_4966</name>
</gene>
<dbReference type="CDD" id="cd16922">
    <property type="entry name" value="HATPase_EvgS-ArcB-TorS-like"/>
    <property type="match status" value="1"/>
</dbReference>
<dbReference type="InterPro" id="IPR036641">
    <property type="entry name" value="HPT_dom_sf"/>
</dbReference>
<reference evidence="21" key="1">
    <citation type="journal article" date="2010" name="PLoS ONE">
        <title>The complete genome sequence of Cupriavidus metallidurans strain CH34, a master survivalist in harsh and anthropogenic environments.</title>
        <authorList>
            <person name="Janssen P.J."/>
            <person name="Van Houdt R."/>
            <person name="Moors H."/>
            <person name="Monsieurs P."/>
            <person name="Morin N."/>
            <person name="Michaux A."/>
            <person name="Benotmane M.A."/>
            <person name="Leys N."/>
            <person name="Vallaeys T."/>
            <person name="Lapidus A."/>
            <person name="Monchy S."/>
            <person name="Medigue C."/>
            <person name="Taghavi S."/>
            <person name="McCorkle S."/>
            <person name="Dunn J."/>
            <person name="van der Lelie D."/>
            <person name="Mergeay M."/>
        </authorList>
    </citation>
    <scope>NUCLEOTIDE SEQUENCE [LARGE SCALE GENOMIC DNA]</scope>
    <source>
        <strain evidence="21">ATCC 43123 / DSM 2839 / NBRC 102507 / CH34</strain>
    </source>
</reference>
<evidence type="ECO:0000313" key="20">
    <source>
        <dbReference type="EMBL" id="ABF11828.1"/>
    </source>
</evidence>
<dbReference type="SUPFAM" id="SSF47226">
    <property type="entry name" value="Histidine-containing phosphotransfer domain, HPT domain"/>
    <property type="match status" value="1"/>
</dbReference>
<dbReference type="PROSITE" id="PS50110">
    <property type="entry name" value="RESPONSE_REGULATORY"/>
    <property type="match status" value="1"/>
</dbReference>
<evidence type="ECO:0000256" key="17">
    <source>
        <dbReference type="SAM" id="SignalP"/>
    </source>
</evidence>
<keyword evidence="13" id="KW-0472">Membrane</keyword>
<dbReference type="InterPro" id="IPR011006">
    <property type="entry name" value="CheY-like_superfamily"/>
</dbReference>
<evidence type="ECO:0000256" key="15">
    <source>
        <dbReference type="ARBA" id="ARBA00070152"/>
    </source>
</evidence>
<dbReference type="InterPro" id="IPR003661">
    <property type="entry name" value="HisK_dim/P_dom"/>
</dbReference>
<dbReference type="InterPro" id="IPR036097">
    <property type="entry name" value="HisK_dim/P_sf"/>
</dbReference>
<protein>
    <recommendedName>
        <fullName evidence="15">Virulence sensor protein BvgS</fullName>
        <ecNumber evidence="3">2.7.13.3</ecNumber>
    </recommendedName>
</protein>
<comment type="subcellular location">
    <subcellularLocation>
        <location evidence="2">Cell membrane</location>
        <topology evidence="2">Multi-pass membrane protein</topology>
    </subcellularLocation>
</comment>
<dbReference type="Pfam" id="PF00072">
    <property type="entry name" value="Response_reg"/>
    <property type="match status" value="1"/>
</dbReference>
<dbReference type="Gene3D" id="1.20.120.160">
    <property type="entry name" value="HPT domain"/>
    <property type="match status" value="1"/>
</dbReference>
<organism evidence="20 21">
    <name type="scientific">Cupriavidus metallidurans (strain ATCC 43123 / DSM 2839 / NBRC 102507 / CH34)</name>
    <name type="common">Ralstonia metallidurans</name>
    <dbReference type="NCBI Taxonomy" id="266264"/>
    <lineage>
        <taxon>Bacteria</taxon>
        <taxon>Pseudomonadati</taxon>
        <taxon>Pseudomonadota</taxon>
        <taxon>Betaproteobacteria</taxon>
        <taxon>Burkholderiales</taxon>
        <taxon>Burkholderiaceae</taxon>
        <taxon>Cupriavidus</taxon>
    </lineage>
</organism>
<evidence type="ECO:0000256" key="3">
    <source>
        <dbReference type="ARBA" id="ARBA00012438"/>
    </source>
</evidence>
<evidence type="ECO:0000256" key="10">
    <source>
        <dbReference type="ARBA" id="ARBA00022989"/>
    </source>
</evidence>
<evidence type="ECO:0000256" key="7">
    <source>
        <dbReference type="ARBA" id="ARBA00022729"/>
    </source>
</evidence>
<evidence type="ECO:0000259" key="18">
    <source>
        <dbReference type="PROSITE" id="PS50109"/>
    </source>
</evidence>
<dbReference type="PROSITE" id="PS50109">
    <property type="entry name" value="HIS_KIN"/>
    <property type="match status" value="1"/>
</dbReference>
<dbReference type="EC" id="2.7.13.3" evidence="3"/>
<dbReference type="SUPFAM" id="SSF47384">
    <property type="entry name" value="Homodimeric domain of signal transducing histidine kinase"/>
    <property type="match status" value="1"/>
</dbReference>
<keyword evidence="8" id="KW-0547">Nucleotide-binding</keyword>
<evidence type="ECO:0000313" key="21">
    <source>
        <dbReference type="Proteomes" id="UP000002429"/>
    </source>
</evidence>
<dbReference type="RefSeq" id="WP_011519388.1">
    <property type="nucleotide sequence ID" value="NC_007974.2"/>
</dbReference>
<dbReference type="Gene3D" id="3.40.50.2300">
    <property type="match status" value="1"/>
</dbReference>
<evidence type="ECO:0000256" key="6">
    <source>
        <dbReference type="ARBA" id="ARBA00022692"/>
    </source>
</evidence>
<dbReference type="PANTHER" id="PTHR45339">
    <property type="entry name" value="HYBRID SIGNAL TRANSDUCTION HISTIDINE KINASE J"/>
    <property type="match status" value="1"/>
</dbReference>
<dbReference type="GO" id="GO:0000155">
    <property type="term" value="F:phosphorelay sensor kinase activity"/>
    <property type="evidence" value="ECO:0007669"/>
    <property type="project" value="InterPro"/>
</dbReference>
<comment type="function">
    <text evidence="14">Member of the two-component regulatory system BvgS/BvgA. Phosphorylates BvgA via a four-step phosphorelay in response to environmental signals.</text>
</comment>
<feature type="modified residue" description="4-aspartylphosphate" evidence="16">
    <location>
        <position position="776"/>
    </location>
</feature>
<evidence type="ECO:0000256" key="4">
    <source>
        <dbReference type="ARBA" id="ARBA00022475"/>
    </source>
</evidence>
<dbReference type="eggNOG" id="COG0642">
    <property type="taxonomic scope" value="Bacteria"/>
</dbReference>
<dbReference type="InterPro" id="IPR003594">
    <property type="entry name" value="HATPase_dom"/>
</dbReference>
<dbReference type="EMBL" id="CP000353">
    <property type="protein sequence ID" value="ABF11828.1"/>
    <property type="molecule type" value="Genomic_DNA"/>
</dbReference>
<evidence type="ECO:0000256" key="12">
    <source>
        <dbReference type="ARBA" id="ARBA00023026"/>
    </source>
</evidence>
<geneLocation type="plasmid" evidence="20 21">
    <name>megaplasmid</name>
</geneLocation>
<feature type="domain" description="Response regulatory" evidence="19">
    <location>
        <begin position="727"/>
        <end position="841"/>
    </location>
</feature>
<evidence type="ECO:0000256" key="5">
    <source>
        <dbReference type="ARBA" id="ARBA00022553"/>
    </source>
</evidence>
<keyword evidence="10" id="KW-1133">Transmembrane helix</keyword>
<keyword evidence="12" id="KW-0843">Virulence</keyword>
<comment type="catalytic activity">
    <reaction evidence="1">
        <text>ATP + protein L-histidine = ADP + protein N-phospho-L-histidine.</text>
        <dbReference type="EC" id="2.7.13.3"/>
    </reaction>
</comment>
<keyword evidence="20" id="KW-0418">Kinase</keyword>
<dbReference type="InterPro" id="IPR004358">
    <property type="entry name" value="Sig_transdc_His_kin-like_C"/>
</dbReference>
<dbReference type="InterPro" id="IPR005467">
    <property type="entry name" value="His_kinase_dom"/>
</dbReference>
<dbReference type="SUPFAM" id="SSF52172">
    <property type="entry name" value="CheY-like"/>
    <property type="match status" value="1"/>
</dbReference>
<dbReference type="SMART" id="SM00448">
    <property type="entry name" value="REC"/>
    <property type="match status" value="1"/>
</dbReference>
<feature type="signal peptide" evidence="17">
    <location>
        <begin position="1"/>
        <end position="32"/>
    </location>
</feature>
<dbReference type="SMART" id="SM00062">
    <property type="entry name" value="PBPb"/>
    <property type="match status" value="1"/>
</dbReference>
<evidence type="ECO:0000259" key="19">
    <source>
        <dbReference type="PROSITE" id="PS50110"/>
    </source>
</evidence>
<dbReference type="KEGG" id="rme:Rmet_4966"/>
<evidence type="ECO:0000256" key="8">
    <source>
        <dbReference type="ARBA" id="ARBA00022741"/>
    </source>
</evidence>
<dbReference type="PANTHER" id="PTHR45339:SF1">
    <property type="entry name" value="HYBRID SIGNAL TRANSDUCTION HISTIDINE KINASE J"/>
    <property type="match status" value="1"/>
</dbReference>
<dbReference type="SMART" id="SM00388">
    <property type="entry name" value="HisKA"/>
    <property type="match status" value="1"/>
</dbReference>
<dbReference type="Gene3D" id="3.30.565.10">
    <property type="entry name" value="Histidine kinase-like ATPase, C-terminal domain"/>
    <property type="match status" value="1"/>
</dbReference>
<keyword evidence="11" id="KW-0902">Two-component regulatory system</keyword>
<dbReference type="FunFam" id="3.30.565.10:FF:000010">
    <property type="entry name" value="Sensor histidine kinase RcsC"/>
    <property type="match status" value="1"/>
</dbReference>
<evidence type="ECO:0000256" key="16">
    <source>
        <dbReference type="PROSITE-ProRule" id="PRU00169"/>
    </source>
</evidence>
<keyword evidence="21" id="KW-1185">Reference proteome</keyword>
<keyword evidence="20" id="KW-0614">Plasmid</keyword>
<feature type="domain" description="Histidine kinase" evidence="18">
    <location>
        <begin position="376"/>
        <end position="599"/>
    </location>
</feature>
<keyword evidence="4" id="KW-1003">Cell membrane</keyword>
<evidence type="ECO:0000256" key="1">
    <source>
        <dbReference type="ARBA" id="ARBA00000085"/>
    </source>
</evidence>
<dbReference type="Gene3D" id="1.10.287.130">
    <property type="match status" value="1"/>
</dbReference>
<dbReference type="CDD" id="cd17546">
    <property type="entry name" value="REC_hyHK_CKI1_RcsC-like"/>
    <property type="match status" value="1"/>
</dbReference>
<dbReference type="SMART" id="SM00387">
    <property type="entry name" value="HATPase_c"/>
    <property type="match status" value="1"/>
</dbReference>
<keyword evidence="6" id="KW-0812">Transmembrane</keyword>
<feature type="chain" id="PRO_5004193032" description="Virulence sensor protein BvgS" evidence="17">
    <location>
        <begin position="33"/>
        <end position="951"/>
    </location>
</feature>
<dbReference type="CDD" id="cd00082">
    <property type="entry name" value="HisKA"/>
    <property type="match status" value="1"/>
</dbReference>
<keyword evidence="20" id="KW-0808">Transferase</keyword>
<dbReference type="SUPFAM" id="SSF53850">
    <property type="entry name" value="Periplasmic binding protein-like II"/>
    <property type="match status" value="1"/>
</dbReference>
<dbReference type="Pfam" id="PF02518">
    <property type="entry name" value="HATPase_c"/>
    <property type="match status" value="1"/>
</dbReference>
<keyword evidence="7 17" id="KW-0732">Signal</keyword>
<proteinExistence type="predicted"/>
<sequence length="951" mass="102462">MWHSSPTRIARRRVASFTLMLAAVLLPVAASAAAGEASGRHVYFPAAQPVALDGSKPQDSVVAGTPAQAAAPLGEDERRYLASLPRLRVQLLTQWAPFTYEDEDGQPTGILSAYLAYLSETLGLRFDVSSVAEPAESGRLRAAGQIDLNQYVEPAEMANRHLPTRTRAVESYPLVIVGRTDSPAIGELSELAGFRVAVAAKSVMADLVRAAVPSAPIVTAASPEAALEMVRDNKADLYIGNLAALDRAIQSRYVGQLKVVGATRLRQLIGFDVRPGLEPLVPLIDRAIEAMPPERRQAIRNRYLTTTYQFGLSGSEIRRRAAPYVALVVTALALLALGYWRQRRQVAIRLQAERELQRAHRLAEDANAAKSIFLAAMSHEMRTPLYGMLGTLELLSLTALDDRQRQDVGTIQTSSATLLSIIDDLLDYTKFEGGQLTLESVAFDPVELVEAVARSHAPLALRKGLALTCYVQADLPWLIGDPVRVRQALDNFLTNALKFTSEGHVGIRAFRAASTPSDETTLCLVLEVLDTGIGMSPGTQAQLFEPFVQGDATTARRFGGSGLGLSICRRLARRMGASIVVESELGRGSRFSFSVPLEIGEARQSVEPALPNVVVRAQDPVWRADVIAMIRQSGGRAIACQGDATDPGTILLIADETQGPVPNGYAGVVRLKASGPLEAVARPDGLVVSAYHQAGIVRALCRAAGIPLTSTASPVQRSTQMLKLDLQVLAVDDHPVNRRLMQQQLEQLGCRTTMVSSGEDALLACRQGQFDAVLTDVHMPGMDGYALAHALRADGFTIPIIGVTASVATGEAERCVASGMNGHLTKPVLLQALADSLRQVLPDRSEALATAARSAAELPQGDVSQDDRLLLIRTVWEDARAIRQAVEQKNLGTVAERAHRVRGAVAHLHDWEEVADLCRELEAVARDAFDGAKQLADDLDGYLQVYLEAES</sequence>
<dbReference type="InterPro" id="IPR001789">
    <property type="entry name" value="Sig_transdc_resp-reg_receiver"/>
</dbReference>